<evidence type="ECO:0000313" key="2">
    <source>
        <dbReference type="EMBL" id="SDI84463.1"/>
    </source>
</evidence>
<keyword evidence="3" id="KW-1185">Reference proteome</keyword>
<sequence>MTARTVPHTVLANRFGRRPSPFMILRRAHLRLLARWYDRHLQRLDLAEIDEHLLRDLGLTPQDVRRECAKSFWQA</sequence>
<dbReference type="Proteomes" id="UP000198894">
    <property type="component" value="Unassembled WGS sequence"/>
</dbReference>
<evidence type="ECO:0000313" key="3">
    <source>
        <dbReference type="Proteomes" id="UP000198894"/>
    </source>
</evidence>
<protein>
    <submittedName>
        <fullName evidence="2">Uncharacterized conserved protein YjiS, DUF1127 family</fullName>
    </submittedName>
</protein>
<gene>
    <name evidence="2" type="ORF">SAMN05428953_10382</name>
</gene>
<feature type="domain" description="YjiS-like" evidence="1">
    <location>
        <begin position="31"/>
        <end position="65"/>
    </location>
</feature>
<accession>A0A1G8NW84</accession>
<reference evidence="3" key="1">
    <citation type="submission" date="2016-10" db="EMBL/GenBank/DDBJ databases">
        <authorList>
            <person name="Varghese N."/>
            <person name="Submissions S."/>
        </authorList>
    </citation>
    <scope>NUCLEOTIDE SEQUENCE [LARGE SCALE GENOMIC DNA]</scope>
    <source>
        <strain evidence="3">CGMCC 1.11022</strain>
    </source>
</reference>
<dbReference type="Pfam" id="PF06568">
    <property type="entry name" value="YjiS-like"/>
    <property type="match status" value="1"/>
</dbReference>
<evidence type="ECO:0000259" key="1">
    <source>
        <dbReference type="Pfam" id="PF06568"/>
    </source>
</evidence>
<dbReference type="AlphaFoldDB" id="A0A1G8NW84"/>
<dbReference type="RefSeq" id="WP_091591975.1">
    <property type="nucleotide sequence ID" value="NZ_FNEE01000003.1"/>
</dbReference>
<dbReference type="EMBL" id="FNEE01000003">
    <property type="protein sequence ID" value="SDI84463.1"/>
    <property type="molecule type" value="Genomic_DNA"/>
</dbReference>
<name>A0A1G8NW84_9HYPH</name>
<proteinExistence type="predicted"/>
<dbReference type="InterPro" id="IPR009506">
    <property type="entry name" value="YjiS-like"/>
</dbReference>
<organism evidence="2 3">
    <name type="scientific">Mesorhizobium muleiense</name>
    <dbReference type="NCBI Taxonomy" id="1004279"/>
    <lineage>
        <taxon>Bacteria</taxon>
        <taxon>Pseudomonadati</taxon>
        <taxon>Pseudomonadota</taxon>
        <taxon>Alphaproteobacteria</taxon>
        <taxon>Hyphomicrobiales</taxon>
        <taxon>Phyllobacteriaceae</taxon>
        <taxon>Mesorhizobium</taxon>
    </lineage>
</organism>